<dbReference type="Pfam" id="PF20680">
    <property type="entry name" value="DUF6817"/>
    <property type="match status" value="1"/>
</dbReference>
<dbReference type="InParanoid" id="C7PX44"/>
<keyword evidence="3" id="KW-1185">Reference proteome</keyword>
<dbReference type="STRING" id="479433.Caci_0443"/>
<dbReference type="InterPro" id="IPR049202">
    <property type="entry name" value="DUF6817"/>
</dbReference>
<dbReference type="RefSeq" id="WP_012784690.1">
    <property type="nucleotide sequence ID" value="NC_013131.1"/>
</dbReference>
<dbReference type="Proteomes" id="UP000000851">
    <property type="component" value="Chromosome"/>
</dbReference>
<proteinExistence type="predicted"/>
<dbReference type="HOGENOM" id="CLU_113685_0_0_11"/>
<evidence type="ECO:0000313" key="3">
    <source>
        <dbReference type="Proteomes" id="UP000000851"/>
    </source>
</evidence>
<sequence>MSEIPNEPASANRPFTEFLRAHGAADMPHPGGTLLAHLIRVSDRLAEWGVPLAVQVAGLCHATYGTDGFAPSLLDLADRAILVELIGEGAEALVYRYASCDRSATYPRLRGGEQPVFRDRFAGADCQPTGEELRAFLDITAANELDVFRHNAELADRHAPAFYRLLESVRALMSPAAWDAVRGDLGDRAS</sequence>
<evidence type="ECO:0000313" key="2">
    <source>
        <dbReference type="EMBL" id="ACU69395.1"/>
    </source>
</evidence>
<dbReference type="KEGG" id="cai:Caci_0443"/>
<feature type="domain" description="DUF6817" evidence="1">
    <location>
        <begin position="18"/>
        <end position="102"/>
    </location>
</feature>
<gene>
    <name evidence="2" type="ordered locus">Caci_0443</name>
</gene>
<dbReference type="OrthoDB" id="333547at2"/>
<accession>C7PX44</accession>
<name>C7PX44_CATAD</name>
<dbReference type="AlphaFoldDB" id="C7PX44"/>
<dbReference type="EMBL" id="CP001700">
    <property type="protein sequence ID" value="ACU69395.1"/>
    <property type="molecule type" value="Genomic_DNA"/>
</dbReference>
<evidence type="ECO:0000259" key="1">
    <source>
        <dbReference type="Pfam" id="PF20680"/>
    </source>
</evidence>
<protein>
    <recommendedName>
        <fullName evidence="1">DUF6817 domain-containing protein</fullName>
    </recommendedName>
</protein>
<organism evidence="2 3">
    <name type="scientific">Catenulispora acidiphila (strain DSM 44928 / JCM 14897 / NBRC 102108 / NRRL B-24433 / ID139908)</name>
    <dbReference type="NCBI Taxonomy" id="479433"/>
    <lineage>
        <taxon>Bacteria</taxon>
        <taxon>Bacillati</taxon>
        <taxon>Actinomycetota</taxon>
        <taxon>Actinomycetes</taxon>
        <taxon>Catenulisporales</taxon>
        <taxon>Catenulisporaceae</taxon>
        <taxon>Catenulispora</taxon>
    </lineage>
</organism>
<reference evidence="2 3" key="1">
    <citation type="journal article" date="2009" name="Stand. Genomic Sci.">
        <title>Complete genome sequence of Catenulispora acidiphila type strain (ID 139908).</title>
        <authorList>
            <person name="Copeland A."/>
            <person name="Lapidus A."/>
            <person name="Glavina Del Rio T."/>
            <person name="Nolan M."/>
            <person name="Lucas S."/>
            <person name="Chen F."/>
            <person name="Tice H."/>
            <person name="Cheng J.F."/>
            <person name="Bruce D."/>
            <person name="Goodwin L."/>
            <person name="Pitluck S."/>
            <person name="Mikhailova N."/>
            <person name="Pati A."/>
            <person name="Ivanova N."/>
            <person name="Mavromatis K."/>
            <person name="Chen A."/>
            <person name="Palaniappan K."/>
            <person name="Chain P."/>
            <person name="Land M."/>
            <person name="Hauser L."/>
            <person name="Chang Y.J."/>
            <person name="Jeffries C.D."/>
            <person name="Chertkov O."/>
            <person name="Brettin T."/>
            <person name="Detter J.C."/>
            <person name="Han C."/>
            <person name="Ali Z."/>
            <person name="Tindall B.J."/>
            <person name="Goker M."/>
            <person name="Bristow J."/>
            <person name="Eisen J.A."/>
            <person name="Markowitz V."/>
            <person name="Hugenholtz P."/>
            <person name="Kyrpides N.C."/>
            <person name="Klenk H.P."/>
        </authorList>
    </citation>
    <scope>NUCLEOTIDE SEQUENCE [LARGE SCALE GENOMIC DNA]</scope>
    <source>
        <strain evidence="3">DSM 44928 / JCM 14897 / NBRC 102108 / NRRL B-24433 / ID139908</strain>
    </source>
</reference>
<dbReference type="eggNOG" id="COG2267">
    <property type="taxonomic scope" value="Bacteria"/>
</dbReference>